<feature type="region of interest" description="Disordered" evidence="1">
    <location>
        <begin position="81"/>
        <end position="108"/>
    </location>
</feature>
<dbReference type="AlphaFoldDB" id="A0A1R2BIQ3"/>
<dbReference type="EMBL" id="MPUH01000621">
    <property type="protein sequence ID" value="OMJ76621.1"/>
    <property type="molecule type" value="Genomic_DNA"/>
</dbReference>
<organism evidence="2 3">
    <name type="scientific">Stentor coeruleus</name>
    <dbReference type="NCBI Taxonomy" id="5963"/>
    <lineage>
        <taxon>Eukaryota</taxon>
        <taxon>Sar</taxon>
        <taxon>Alveolata</taxon>
        <taxon>Ciliophora</taxon>
        <taxon>Postciliodesmatophora</taxon>
        <taxon>Heterotrichea</taxon>
        <taxon>Heterotrichida</taxon>
        <taxon>Stentoridae</taxon>
        <taxon>Stentor</taxon>
    </lineage>
</organism>
<keyword evidence="3" id="KW-1185">Reference proteome</keyword>
<gene>
    <name evidence="2" type="ORF">SteCoe_23963</name>
</gene>
<dbReference type="Proteomes" id="UP000187209">
    <property type="component" value="Unassembled WGS sequence"/>
</dbReference>
<proteinExistence type="predicted"/>
<feature type="compositionally biased region" description="Polar residues" evidence="1">
    <location>
        <begin position="85"/>
        <end position="94"/>
    </location>
</feature>
<evidence type="ECO:0000313" key="3">
    <source>
        <dbReference type="Proteomes" id="UP000187209"/>
    </source>
</evidence>
<sequence>MKKNALKDLIGFKTTKAFGNPSLGLTAVCSPLRSNIGPCVAAPIPKRINAKRNSEKPRGTSEKTNIKSNNVTTNKAGSLRKITPLNKNTGNRIGSNRLKRTGKDTSPSEILRESNVQKIRDSFVMKGNVKENFLKDKSDEFIVQDSVFSEESFDYDEFKNSFVMTSNLLYGDCEDANEMGKKVGKKPGQKCYVNKII</sequence>
<evidence type="ECO:0000256" key="1">
    <source>
        <dbReference type="SAM" id="MobiDB-lite"/>
    </source>
</evidence>
<reference evidence="2 3" key="1">
    <citation type="submission" date="2016-11" db="EMBL/GenBank/DDBJ databases">
        <title>The macronuclear genome of Stentor coeruleus: a giant cell with tiny introns.</title>
        <authorList>
            <person name="Slabodnick M."/>
            <person name="Ruby J.G."/>
            <person name="Reiff S.B."/>
            <person name="Swart E.C."/>
            <person name="Gosai S."/>
            <person name="Prabakaran S."/>
            <person name="Witkowska E."/>
            <person name="Larue G.E."/>
            <person name="Fisher S."/>
            <person name="Freeman R.M."/>
            <person name="Gunawardena J."/>
            <person name="Chu W."/>
            <person name="Stover N.A."/>
            <person name="Gregory B.D."/>
            <person name="Nowacki M."/>
            <person name="Derisi J."/>
            <person name="Roy S.W."/>
            <person name="Marshall W.F."/>
            <person name="Sood P."/>
        </authorList>
    </citation>
    <scope>NUCLEOTIDE SEQUENCE [LARGE SCALE GENOMIC DNA]</scope>
    <source>
        <strain evidence="2">WM001</strain>
    </source>
</reference>
<comment type="caution">
    <text evidence="2">The sequence shown here is derived from an EMBL/GenBank/DDBJ whole genome shotgun (WGS) entry which is preliminary data.</text>
</comment>
<name>A0A1R2BIQ3_9CILI</name>
<feature type="region of interest" description="Disordered" evidence="1">
    <location>
        <begin position="49"/>
        <end position="69"/>
    </location>
</feature>
<feature type="compositionally biased region" description="Basic and acidic residues" evidence="1">
    <location>
        <begin position="52"/>
        <end position="65"/>
    </location>
</feature>
<evidence type="ECO:0000313" key="2">
    <source>
        <dbReference type="EMBL" id="OMJ76621.1"/>
    </source>
</evidence>
<accession>A0A1R2BIQ3</accession>
<protein>
    <submittedName>
        <fullName evidence="2">Uncharacterized protein</fullName>
    </submittedName>
</protein>